<comment type="caution">
    <text evidence="8">The sequence shown here is derived from an EMBL/GenBank/DDBJ whole genome shotgun (WGS) entry which is preliminary data.</text>
</comment>
<dbReference type="PANTHER" id="PTHR12891">
    <property type="entry name" value="DNA REPAIR/TRANSCRIPTION PROTEIN MET18/MMS19"/>
    <property type="match status" value="1"/>
</dbReference>
<evidence type="ECO:0000313" key="9">
    <source>
        <dbReference type="Proteomes" id="UP001295794"/>
    </source>
</evidence>
<dbReference type="GO" id="GO:0006281">
    <property type="term" value="P:DNA repair"/>
    <property type="evidence" value="ECO:0007669"/>
    <property type="project" value="UniProtKB-UniRule"/>
</dbReference>
<dbReference type="Proteomes" id="UP001295794">
    <property type="component" value="Unassembled WGS sequence"/>
</dbReference>
<dbReference type="AlphaFoldDB" id="A0AAD2H3B6"/>
<evidence type="ECO:0000259" key="7">
    <source>
        <dbReference type="Pfam" id="PF14500"/>
    </source>
</evidence>
<dbReference type="SUPFAM" id="SSF48371">
    <property type="entry name" value="ARM repeat"/>
    <property type="match status" value="1"/>
</dbReference>
<dbReference type="InterPro" id="IPR024687">
    <property type="entry name" value="MMS19_C"/>
</dbReference>
<dbReference type="EMBL" id="CAVNYO010000118">
    <property type="protein sequence ID" value="CAK5267303.1"/>
    <property type="molecule type" value="Genomic_DNA"/>
</dbReference>
<evidence type="ECO:0000256" key="4">
    <source>
        <dbReference type="ARBA" id="ARBA00023242"/>
    </source>
</evidence>
<keyword evidence="9" id="KW-1185">Reference proteome</keyword>
<accession>A0AAD2H3B6</accession>
<name>A0AAD2H3B6_9AGAR</name>
<keyword evidence="5" id="KW-0227">DNA damage</keyword>
<dbReference type="GO" id="GO:0016226">
    <property type="term" value="P:iron-sulfur cluster assembly"/>
    <property type="evidence" value="ECO:0007669"/>
    <property type="project" value="UniProtKB-UniRule"/>
</dbReference>
<dbReference type="InterPro" id="IPR011989">
    <property type="entry name" value="ARM-like"/>
</dbReference>
<dbReference type="InterPro" id="IPR029240">
    <property type="entry name" value="MMS19_N"/>
</dbReference>
<keyword evidence="3" id="KW-0677">Repeat</keyword>
<dbReference type="GO" id="GO:0005634">
    <property type="term" value="C:nucleus"/>
    <property type="evidence" value="ECO:0007669"/>
    <property type="project" value="UniProtKB-SubCell"/>
</dbReference>
<evidence type="ECO:0000256" key="5">
    <source>
        <dbReference type="RuleBase" id="RU367072"/>
    </source>
</evidence>
<evidence type="ECO:0000259" key="6">
    <source>
        <dbReference type="Pfam" id="PF12460"/>
    </source>
</evidence>
<dbReference type="InterPro" id="IPR016024">
    <property type="entry name" value="ARM-type_fold"/>
</dbReference>
<evidence type="ECO:0000256" key="1">
    <source>
        <dbReference type="ARBA" id="ARBA00004123"/>
    </source>
</evidence>
<dbReference type="Pfam" id="PF14500">
    <property type="entry name" value="MMS19_N"/>
    <property type="match status" value="1"/>
</dbReference>
<dbReference type="PANTHER" id="PTHR12891:SF0">
    <property type="entry name" value="MMS19 NUCLEOTIDE EXCISION REPAIR PROTEIN HOMOLOG"/>
    <property type="match status" value="1"/>
</dbReference>
<keyword evidence="5" id="KW-0234">DNA repair</keyword>
<comment type="function">
    <text evidence="5">Key component of the cytosolic iron-sulfur protein assembly (CIA) complex, a multiprotein complex that mediates the incorporation of iron-sulfur cluster into apoproteins specifically involved in DNA metabolism and genomic integrity. In the CIA complex, MMS19 acts as an adapter between early-acting CIA components and a subset of cellular target iron-sulfur proteins.</text>
</comment>
<gene>
    <name evidence="8" type="ORF">MYCIT1_LOCUS9691</name>
</gene>
<dbReference type="GO" id="GO:0097361">
    <property type="term" value="C:cytosolic [4Fe-4S] assembly targeting complex"/>
    <property type="evidence" value="ECO:0007669"/>
    <property type="project" value="UniProtKB-UniRule"/>
</dbReference>
<comment type="similarity">
    <text evidence="2 5">Belongs to the MET18/MMS19 family.</text>
</comment>
<comment type="subcellular location">
    <subcellularLocation>
        <location evidence="1 5">Nucleus</location>
    </subcellularLocation>
</comment>
<dbReference type="Pfam" id="PF12460">
    <property type="entry name" value="MMS19_C"/>
    <property type="match status" value="1"/>
</dbReference>
<evidence type="ECO:0000256" key="2">
    <source>
        <dbReference type="ARBA" id="ARBA00009340"/>
    </source>
</evidence>
<proteinExistence type="inferred from homology"/>
<organism evidence="8 9">
    <name type="scientific">Mycena citricolor</name>
    <dbReference type="NCBI Taxonomy" id="2018698"/>
    <lineage>
        <taxon>Eukaryota</taxon>
        <taxon>Fungi</taxon>
        <taxon>Dikarya</taxon>
        <taxon>Basidiomycota</taxon>
        <taxon>Agaricomycotina</taxon>
        <taxon>Agaricomycetes</taxon>
        <taxon>Agaricomycetidae</taxon>
        <taxon>Agaricales</taxon>
        <taxon>Marasmiineae</taxon>
        <taxon>Mycenaceae</taxon>
        <taxon>Mycena</taxon>
    </lineage>
</organism>
<reference evidence="8" key="1">
    <citation type="submission" date="2023-11" db="EMBL/GenBank/DDBJ databases">
        <authorList>
            <person name="De Vega J J."/>
            <person name="De Vega J J."/>
        </authorList>
    </citation>
    <scope>NUCLEOTIDE SEQUENCE</scope>
</reference>
<evidence type="ECO:0000256" key="3">
    <source>
        <dbReference type="ARBA" id="ARBA00022737"/>
    </source>
</evidence>
<evidence type="ECO:0000313" key="8">
    <source>
        <dbReference type="EMBL" id="CAK5267303.1"/>
    </source>
</evidence>
<sequence length="983" mass="107949">MDTTAEDSVEQLVTTWIVSERDEEIASAVEVVSNGRLLAVVKALGPYLTSETDDLRSKGVDFLATVVARCPENTLNRQAVKVLSTFFCDKLDDTETIVPALKGLASLPAICSSADAVMILKAQVANVFAHVRMRVLVQSVRFHVFSIMQGLLAHHKETLKQEDVVAPYITLAEGEKDPRNLLVAFSIVRTLLREFDVGSKHMEAMSNIVFCYFPITFRPPANDPYGITPDDLRLALRQCMASDPALGPYAIPIFLEKLAAGSPAIKRDTLQSMTECFTAYGASALRQFSRKLWNSIKLEVFHPTDRTTEELALSTMQVLIVTLNSDDDDDKLAHDACEECIGILREPEKNQAKHAMKVLCAFLSTTPSVARYTLSNVIPHLLKLLSEPREATARPSTFLLLSDLIAAARDSKTSALAEYKDDVLGALISGIGTSSTTRPVLAGLTGLVSTPDLLSDQELGYVVLKANETLLKCLEEEQGDEGNAILKLLMTVASKAPLHVRDQTLPLLLAILPESVPEKEEDFWRYQTTLDALATVSGPAPIFTALVEAITPRLFAVSTTTELGAAYLHAQLHAIKRVLSENDDAFVASLVSAVFSLCLRSRHPRVVLISGEIVSLTVQRMTTEQQQEFASLLFPAFLCGKIAAVCAGEYPAPETPFFPFSTQASNDERNLYVLFEAALVPLRQQVVLDDDLNVSLETILVQGMMHASTDRQLEAVVRIVGSVLNKHADALSSFLEHKNTAFWSSQVLNTGRSVEERRDAIRVWTWICKALIVRNHALALEFVDRLFDVFSDEAIAVFAGKAIGQIAATDPVLTKKNGAVVKFLWSQKFAVGMLPRLMEGKDNAHLIALTSLVQAVPYTVYAHEMGRLLPFLLRALAISDAQIRLGVLETLLVTAQKNSLSEHAVSLTRHALESVQPAQLNPPSTRIAALRLLAVLPSTVSYDVLHPVKSEVLRALSKALDDPKRAVRRQAVDTREVWFKYTG</sequence>
<keyword evidence="4 5" id="KW-0539">Nucleus</keyword>
<dbReference type="Gene3D" id="1.25.10.10">
    <property type="entry name" value="Leucine-rich Repeat Variant"/>
    <property type="match status" value="2"/>
</dbReference>
<protein>
    <recommendedName>
        <fullName evidence="5">MMS19 nucleotide excision repair protein</fullName>
    </recommendedName>
</protein>
<feature type="domain" description="MMS19 C-terminal" evidence="6">
    <location>
        <begin position="529"/>
        <end position="937"/>
    </location>
</feature>
<feature type="domain" description="MMS19 N-terminal" evidence="7">
    <location>
        <begin position="41"/>
        <end position="302"/>
    </location>
</feature>
<dbReference type="GO" id="GO:0051604">
    <property type="term" value="P:protein maturation"/>
    <property type="evidence" value="ECO:0007669"/>
    <property type="project" value="UniProtKB-UniRule"/>
</dbReference>
<dbReference type="InterPro" id="IPR039920">
    <property type="entry name" value="MMS19"/>
</dbReference>